<feature type="region of interest" description="Disordered" evidence="1">
    <location>
        <begin position="210"/>
        <end position="229"/>
    </location>
</feature>
<feature type="region of interest" description="Disordered" evidence="1">
    <location>
        <begin position="342"/>
        <end position="379"/>
    </location>
</feature>
<sequence length="379" mass="41148">MDEFIAQRKASTPSVAPPALEPRVIAARSSKYTIELHEKYQELGIPRPVFVFESDSTEGWRAKTEFLGKQLRVESACGSKQEAKERLSELCVGVVREMEDAGLLSKAPKAKKASLEKEPVVNYIGQLLEFQRSTGSPQPVYTDFQLGQSYSCEVTIDGHARAFGSRTTFFTSKRAARHHAAGCAVKHFQAAGSWPEHATDLGGIKKKKPSVASVLNPSPSLSSKVDVDAATGSSSPTQLVAHLATQLSLSTPEWRFSPSEAAAPGFHTVACYFKGGGPHEGPLGEVRHVYGKKKAKEECARLVLTYLQEVKKTRLESARAVLRRMRGDTEAVVGRAVGRMGVGEGGVEEVEEEMGKVGEEPSGDEDEDEGFQSAREEVN</sequence>
<evidence type="ECO:0000313" key="3">
    <source>
        <dbReference type="Proteomes" id="UP000800036"/>
    </source>
</evidence>
<evidence type="ECO:0000313" key="2">
    <source>
        <dbReference type="EMBL" id="KAF1973693.1"/>
    </source>
</evidence>
<gene>
    <name evidence="2" type="ORF">BU23DRAFT_463741</name>
</gene>
<proteinExistence type="predicted"/>
<dbReference type="AlphaFoldDB" id="A0A6A5V8H0"/>
<keyword evidence="3" id="KW-1185">Reference proteome</keyword>
<accession>A0A6A5V8H0</accession>
<evidence type="ECO:0000256" key="1">
    <source>
        <dbReference type="SAM" id="MobiDB-lite"/>
    </source>
</evidence>
<feature type="compositionally biased region" description="Polar residues" evidence="1">
    <location>
        <begin position="213"/>
        <end position="223"/>
    </location>
</feature>
<dbReference type="Proteomes" id="UP000800036">
    <property type="component" value="Unassembled WGS sequence"/>
</dbReference>
<dbReference type="OrthoDB" id="5222339at2759"/>
<dbReference type="Gene3D" id="3.30.160.20">
    <property type="match status" value="1"/>
</dbReference>
<dbReference type="EMBL" id="ML976679">
    <property type="protein sequence ID" value="KAF1973693.1"/>
    <property type="molecule type" value="Genomic_DNA"/>
</dbReference>
<protein>
    <recommendedName>
        <fullName evidence="4">DRBM domain-containing protein</fullName>
    </recommendedName>
</protein>
<evidence type="ECO:0008006" key="4">
    <source>
        <dbReference type="Google" id="ProtNLM"/>
    </source>
</evidence>
<feature type="compositionally biased region" description="Acidic residues" evidence="1">
    <location>
        <begin position="361"/>
        <end position="370"/>
    </location>
</feature>
<name>A0A6A5V8H0_9PLEO</name>
<reference evidence="2" key="1">
    <citation type="journal article" date="2020" name="Stud. Mycol.">
        <title>101 Dothideomycetes genomes: a test case for predicting lifestyles and emergence of pathogens.</title>
        <authorList>
            <person name="Haridas S."/>
            <person name="Albert R."/>
            <person name="Binder M."/>
            <person name="Bloem J."/>
            <person name="Labutti K."/>
            <person name="Salamov A."/>
            <person name="Andreopoulos B."/>
            <person name="Baker S."/>
            <person name="Barry K."/>
            <person name="Bills G."/>
            <person name="Bluhm B."/>
            <person name="Cannon C."/>
            <person name="Castanera R."/>
            <person name="Culley D."/>
            <person name="Daum C."/>
            <person name="Ezra D."/>
            <person name="Gonzalez J."/>
            <person name="Henrissat B."/>
            <person name="Kuo A."/>
            <person name="Liang C."/>
            <person name="Lipzen A."/>
            <person name="Lutzoni F."/>
            <person name="Magnuson J."/>
            <person name="Mondo S."/>
            <person name="Nolan M."/>
            <person name="Ohm R."/>
            <person name="Pangilinan J."/>
            <person name="Park H.-J."/>
            <person name="Ramirez L."/>
            <person name="Alfaro M."/>
            <person name="Sun H."/>
            <person name="Tritt A."/>
            <person name="Yoshinaga Y."/>
            <person name="Zwiers L.-H."/>
            <person name="Turgeon B."/>
            <person name="Goodwin S."/>
            <person name="Spatafora J."/>
            <person name="Crous P."/>
            <person name="Grigoriev I."/>
        </authorList>
    </citation>
    <scope>NUCLEOTIDE SEQUENCE</scope>
    <source>
        <strain evidence="2">CBS 107.79</strain>
    </source>
</reference>
<dbReference type="SUPFAM" id="SSF54768">
    <property type="entry name" value="dsRNA-binding domain-like"/>
    <property type="match status" value="1"/>
</dbReference>
<organism evidence="2 3">
    <name type="scientific">Bimuria novae-zelandiae CBS 107.79</name>
    <dbReference type="NCBI Taxonomy" id="1447943"/>
    <lineage>
        <taxon>Eukaryota</taxon>
        <taxon>Fungi</taxon>
        <taxon>Dikarya</taxon>
        <taxon>Ascomycota</taxon>
        <taxon>Pezizomycotina</taxon>
        <taxon>Dothideomycetes</taxon>
        <taxon>Pleosporomycetidae</taxon>
        <taxon>Pleosporales</taxon>
        <taxon>Massarineae</taxon>
        <taxon>Didymosphaeriaceae</taxon>
        <taxon>Bimuria</taxon>
    </lineage>
</organism>